<gene>
    <name evidence="2" type="ORF">RQM65_18825</name>
</gene>
<proteinExistence type="predicted"/>
<evidence type="ECO:0000256" key="1">
    <source>
        <dbReference type="SAM" id="SignalP"/>
    </source>
</evidence>
<protein>
    <submittedName>
        <fullName evidence="2">TraB/GumN family protein</fullName>
    </submittedName>
</protein>
<keyword evidence="3" id="KW-1185">Reference proteome</keyword>
<name>A0ABU3LBR7_9FLAO</name>
<dbReference type="RefSeq" id="WP_314017249.1">
    <property type="nucleotide sequence ID" value="NZ_JAVTTP010000002.1"/>
</dbReference>
<dbReference type="CDD" id="cd14789">
    <property type="entry name" value="Tiki"/>
    <property type="match status" value="1"/>
</dbReference>
<sequence length="299" mass="34571">MEHTIKKRIFFGALVSLLSFQFGLAQIKSETDVNSINTILFKVTSSNNDHVSYLFGTHHAFGKVFFDSLTLANQALASSELLIKENLNIPGQMAEDVINSRAVVTRWNKFLNKDNLSYIKTLFAKSPTDYNKMTPTEMYVFLNRHFKQRVCLGNNPNDTFLSLDDYIATKAVEQNIELFGLETTKEQIDLINKDVEGMPRRNHKRRLANIIKKIKTQNVNDCGELNWYSKMEIDYQLNEPCRNALLLTDRNDRWIKEISNLFQKKNCFMAVGLSHFMYECGLINQLTELGYTITRIEVK</sequence>
<dbReference type="Proteomes" id="UP001250656">
    <property type="component" value="Unassembled WGS sequence"/>
</dbReference>
<evidence type="ECO:0000313" key="3">
    <source>
        <dbReference type="Proteomes" id="UP001250656"/>
    </source>
</evidence>
<dbReference type="InterPro" id="IPR002816">
    <property type="entry name" value="TraB/PrgY/GumN_fam"/>
</dbReference>
<comment type="caution">
    <text evidence="2">The sequence shown here is derived from an EMBL/GenBank/DDBJ whole genome shotgun (WGS) entry which is preliminary data.</text>
</comment>
<organism evidence="2 3">
    <name type="scientific">Pricia mediterranea</name>
    <dbReference type="NCBI Taxonomy" id="3076079"/>
    <lineage>
        <taxon>Bacteria</taxon>
        <taxon>Pseudomonadati</taxon>
        <taxon>Bacteroidota</taxon>
        <taxon>Flavobacteriia</taxon>
        <taxon>Flavobacteriales</taxon>
        <taxon>Flavobacteriaceae</taxon>
        <taxon>Pricia</taxon>
    </lineage>
</organism>
<accession>A0ABU3LBR7</accession>
<evidence type="ECO:0000313" key="2">
    <source>
        <dbReference type="EMBL" id="MDT7830731.1"/>
    </source>
</evidence>
<feature type="signal peptide" evidence="1">
    <location>
        <begin position="1"/>
        <end position="25"/>
    </location>
</feature>
<feature type="chain" id="PRO_5047258671" evidence="1">
    <location>
        <begin position="26"/>
        <end position="299"/>
    </location>
</feature>
<keyword evidence="1" id="KW-0732">Signal</keyword>
<dbReference type="EMBL" id="JAVTTP010000002">
    <property type="protein sequence ID" value="MDT7830731.1"/>
    <property type="molecule type" value="Genomic_DNA"/>
</dbReference>
<reference evidence="2 3" key="1">
    <citation type="submission" date="2023-09" db="EMBL/GenBank/DDBJ databases">
        <title>Novel taxa isolated from Blanes Bay.</title>
        <authorList>
            <person name="Rey-Velasco X."/>
            <person name="Lucena T."/>
        </authorList>
    </citation>
    <scope>NUCLEOTIDE SEQUENCE [LARGE SCALE GENOMIC DNA]</scope>
    <source>
        <strain evidence="2 3">S334</strain>
    </source>
</reference>
<dbReference type="Pfam" id="PF01963">
    <property type="entry name" value="TraB_PrgY_gumN"/>
    <property type="match status" value="1"/>
</dbReference>